<sequence>MSTAVMRVARRRCINEMSVARFDENAMNRALCHTPYDGVVFSAHA</sequence>
<dbReference type="Proteomes" id="UP000194546">
    <property type="component" value="Unassembled WGS sequence"/>
</dbReference>
<name>A0A2C9XX81_CABSO</name>
<evidence type="ECO:0000313" key="2">
    <source>
        <dbReference type="Proteomes" id="UP000194546"/>
    </source>
</evidence>
<gene>
    <name evidence="1" type="ORF">PAMC26510_22305</name>
</gene>
<dbReference type="EMBL" id="NBTY01000121">
    <property type="protein sequence ID" value="OTP72067.1"/>
    <property type="molecule type" value="Genomic_DNA"/>
</dbReference>
<reference evidence="1 2" key="1">
    <citation type="submission" date="2017-03" db="EMBL/GenBank/DDBJ databases">
        <title>Genome analysis of strain PAMC 26510.</title>
        <authorList>
            <person name="Oh H.-M."/>
            <person name="Yang J.-A."/>
        </authorList>
    </citation>
    <scope>NUCLEOTIDE SEQUENCE [LARGE SCALE GENOMIC DNA]</scope>
    <source>
        <strain evidence="1 2">PAMC 26510</strain>
    </source>
</reference>
<proteinExistence type="predicted"/>
<protein>
    <submittedName>
        <fullName evidence="1">Uncharacterized protein</fullName>
    </submittedName>
</protein>
<organism evidence="1 2">
    <name type="scientific">Caballeronia sordidicola</name>
    <name type="common">Burkholderia sordidicola</name>
    <dbReference type="NCBI Taxonomy" id="196367"/>
    <lineage>
        <taxon>Bacteria</taxon>
        <taxon>Pseudomonadati</taxon>
        <taxon>Pseudomonadota</taxon>
        <taxon>Betaproteobacteria</taxon>
        <taxon>Burkholderiales</taxon>
        <taxon>Burkholderiaceae</taxon>
        <taxon>Caballeronia</taxon>
    </lineage>
</organism>
<comment type="caution">
    <text evidence="1">The sequence shown here is derived from an EMBL/GenBank/DDBJ whole genome shotgun (WGS) entry which is preliminary data.</text>
</comment>
<evidence type="ECO:0000313" key="1">
    <source>
        <dbReference type="EMBL" id="OTP72067.1"/>
    </source>
</evidence>
<dbReference type="AlphaFoldDB" id="A0A2C9XX81"/>
<accession>A0A2C9XX81</accession>